<dbReference type="STRING" id="1423727.FC34_GL001085"/>
<dbReference type="SUPFAM" id="SSF54427">
    <property type="entry name" value="NTF2-like"/>
    <property type="match status" value="1"/>
</dbReference>
<keyword evidence="3" id="KW-1185">Reference proteome</keyword>
<dbReference type="Proteomes" id="UP000051672">
    <property type="component" value="Unassembled WGS sequence"/>
</dbReference>
<dbReference type="Gene3D" id="3.10.450.50">
    <property type="match status" value="1"/>
</dbReference>
<dbReference type="InterPro" id="IPR032710">
    <property type="entry name" value="NTF2-like_dom_sf"/>
</dbReference>
<evidence type="ECO:0000259" key="1">
    <source>
        <dbReference type="Pfam" id="PF13577"/>
    </source>
</evidence>
<gene>
    <name evidence="2" type="ORF">FC34_GL001085</name>
</gene>
<protein>
    <recommendedName>
        <fullName evidence="1">SnoaL-like domain-containing protein</fullName>
    </recommendedName>
</protein>
<evidence type="ECO:0000313" key="3">
    <source>
        <dbReference type="Proteomes" id="UP000051672"/>
    </source>
</evidence>
<organism evidence="2 3">
    <name type="scientific">Lacticaseibacillus brantae DSM 23927</name>
    <dbReference type="NCBI Taxonomy" id="1423727"/>
    <lineage>
        <taxon>Bacteria</taxon>
        <taxon>Bacillati</taxon>
        <taxon>Bacillota</taxon>
        <taxon>Bacilli</taxon>
        <taxon>Lactobacillales</taxon>
        <taxon>Lactobacillaceae</taxon>
        <taxon>Lacticaseibacillus</taxon>
    </lineage>
</organism>
<dbReference type="PATRIC" id="fig|1423727.3.peg.1098"/>
<name>A0A0R2AZ89_9LACO</name>
<sequence>MKDGRIIMTDFEAISQLVLKERSARGKHQDAALADSYWDDGTVTTSWSTGLAHETFVGQHPADFDYSKPLVGTYGTPLVYQNGNRAYAEVSSTTKHWLTLDGNEAVVESFMTLIYRVEKRGDVWKISDLTSINNADTLTPMIPGTDLHIDLDLLKGLRVSYRWLAYTRIKAGGQIGNDGIGSDRPETVKPVYDKAEAWIK</sequence>
<feature type="domain" description="SnoaL-like" evidence="1">
    <location>
        <begin position="9"/>
        <end position="129"/>
    </location>
</feature>
<reference evidence="2 3" key="1">
    <citation type="journal article" date="2015" name="Genome Announc.">
        <title>Expanding the biotechnology potential of lactobacilli through comparative genomics of 213 strains and associated genera.</title>
        <authorList>
            <person name="Sun Z."/>
            <person name="Harris H.M."/>
            <person name="McCann A."/>
            <person name="Guo C."/>
            <person name="Argimon S."/>
            <person name="Zhang W."/>
            <person name="Yang X."/>
            <person name="Jeffery I.B."/>
            <person name="Cooney J.C."/>
            <person name="Kagawa T.F."/>
            <person name="Liu W."/>
            <person name="Song Y."/>
            <person name="Salvetti E."/>
            <person name="Wrobel A."/>
            <person name="Rasinkangas P."/>
            <person name="Parkhill J."/>
            <person name="Rea M.C."/>
            <person name="O'Sullivan O."/>
            <person name="Ritari J."/>
            <person name="Douillard F.P."/>
            <person name="Paul Ross R."/>
            <person name="Yang R."/>
            <person name="Briner A.E."/>
            <person name="Felis G.E."/>
            <person name="de Vos W.M."/>
            <person name="Barrangou R."/>
            <person name="Klaenhammer T.R."/>
            <person name="Caufield P.W."/>
            <person name="Cui Y."/>
            <person name="Zhang H."/>
            <person name="O'Toole P.W."/>
        </authorList>
    </citation>
    <scope>NUCLEOTIDE SEQUENCE [LARGE SCALE GENOMIC DNA]</scope>
    <source>
        <strain evidence="2 3">DSM 23927</strain>
    </source>
</reference>
<dbReference type="EMBL" id="AYZQ01000002">
    <property type="protein sequence ID" value="KRM72101.1"/>
    <property type="molecule type" value="Genomic_DNA"/>
</dbReference>
<accession>A0A0R2AZ89</accession>
<dbReference type="InterPro" id="IPR037401">
    <property type="entry name" value="SnoaL-like"/>
</dbReference>
<dbReference type="OrthoDB" id="2280632at2"/>
<evidence type="ECO:0000313" key="2">
    <source>
        <dbReference type="EMBL" id="KRM72101.1"/>
    </source>
</evidence>
<dbReference type="AlphaFoldDB" id="A0A0R2AZ89"/>
<comment type="caution">
    <text evidence="2">The sequence shown here is derived from an EMBL/GenBank/DDBJ whole genome shotgun (WGS) entry which is preliminary data.</text>
</comment>
<dbReference type="Pfam" id="PF13577">
    <property type="entry name" value="SnoaL_4"/>
    <property type="match status" value="1"/>
</dbReference>
<proteinExistence type="predicted"/>